<keyword evidence="2" id="KW-1185">Reference proteome</keyword>
<name>A0ABN6MN38_9BACT</name>
<dbReference type="RefSeq" id="WP_248360127.1">
    <property type="nucleotide sequence ID" value="NZ_AP025591.1"/>
</dbReference>
<gene>
    <name evidence="1" type="ORF">AMOR_14580</name>
</gene>
<accession>A0ABN6MN38</accession>
<sequence>MSDLPAAALGYQAVVTEYFLALRGAGLLVSPLDEELVLEWERRGLPVAVVCQGLKDGMAALAARNAGAPRSIRSLRLAVEDAWRAYRAGRVGDAPPPPGEEAAAAARLAAARALLADAGREARGPLRDAYRDAWRAVAAAPGRPGSPLERLETALAEADDRLLAGWLACLPRPERAALGPRLRLLAGPRERGTSARAHREALRHHLHDAARRAGLTCLRGSV</sequence>
<evidence type="ECO:0000313" key="1">
    <source>
        <dbReference type="EMBL" id="BDG02462.1"/>
    </source>
</evidence>
<organism evidence="1 2">
    <name type="scientific">Anaeromyxobacter oryzae</name>
    <dbReference type="NCBI Taxonomy" id="2918170"/>
    <lineage>
        <taxon>Bacteria</taxon>
        <taxon>Pseudomonadati</taxon>
        <taxon>Myxococcota</taxon>
        <taxon>Myxococcia</taxon>
        <taxon>Myxococcales</taxon>
        <taxon>Cystobacterineae</taxon>
        <taxon>Anaeromyxobacteraceae</taxon>
        <taxon>Anaeromyxobacter</taxon>
    </lineage>
</organism>
<proteinExistence type="predicted"/>
<dbReference type="EMBL" id="AP025591">
    <property type="protein sequence ID" value="BDG02462.1"/>
    <property type="molecule type" value="Genomic_DNA"/>
</dbReference>
<dbReference type="Proteomes" id="UP001162891">
    <property type="component" value="Chromosome"/>
</dbReference>
<evidence type="ECO:0000313" key="2">
    <source>
        <dbReference type="Proteomes" id="UP001162891"/>
    </source>
</evidence>
<reference evidence="2" key="1">
    <citation type="journal article" date="2022" name="Int. J. Syst. Evol. Microbiol.">
        <title>Anaeromyxobacter oryzae sp. nov., Anaeromyxobacter diazotrophicus sp. nov. and Anaeromyxobacter paludicola sp. nov., isolated from paddy soils.</title>
        <authorList>
            <person name="Itoh H."/>
            <person name="Xu Z."/>
            <person name="Mise K."/>
            <person name="Masuda Y."/>
            <person name="Ushijima N."/>
            <person name="Hayakawa C."/>
            <person name="Shiratori Y."/>
            <person name="Senoo K."/>
        </authorList>
    </citation>
    <scope>NUCLEOTIDE SEQUENCE [LARGE SCALE GENOMIC DNA]</scope>
    <source>
        <strain evidence="2">Red232</strain>
    </source>
</reference>
<protein>
    <submittedName>
        <fullName evidence="1">Uncharacterized protein</fullName>
    </submittedName>
</protein>